<reference evidence="1" key="2">
    <citation type="journal article" date="2015" name="Fish Shellfish Immunol.">
        <title>Early steps in the European eel (Anguilla anguilla)-Vibrio vulnificus interaction in the gills: Role of the RtxA13 toxin.</title>
        <authorList>
            <person name="Callol A."/>
            <person name="Pajuelo D."/>
            <person name="Ebbesson L."/>
            <person name="Teles M."/>
            <person name="MacKenzie S."/>
            <person name="Amaro C."/>
        </authorList>
    </citation>
    <scope>NUCLEOTIDE SEQUENCE</scope>
</reference>
<reference evidence="1" key="1">
    <citation type="submission" date="2014-11" db="EMBL/GenBank/DDBJ databases">
        <authorList>
            <person name="Amaro Gonzalez C."/>
        </authorList>
    </citation>
    <scope>NUCLEOTIDE SEQUENCE</scope>
</reference>
<organism evidence="1">
    <name type="scientific">Anguilla anguilla</name>
    <name type="common">European freshwater eel</name>
    <name type="synonym">Muraena anguilla</name>
    <dbReference type="NCBI Taxonomy" id="7936"/>
    <lineage>
        <taxon>Eukaryota</taxon>
        <taxon>Metazoa</taxon>
        <taxon>Chordata</taxon>
        <taxon>Craniata</taxon>
        <taxon>Vertebrata</taxon>
        <taxon>Euteleostomi</taxon>
        <taxon>Actinopterygii</taxon>
        <taxon>Neopterygii</taxon>
        <taxon>Teleostei</taxon>
        <taxon>Anguilliformes</taxon>
        <taxon>Anguillidae</taxon>
        <taxon>Anguilla</taxon>
    </lineage>
</organism>
<dbReference type="AlphaFoldDB" id="A0A0E9VH67"/>
<sequence>MTFPLKRELTACLPTPL</sequence>
<accession>A0A0E9VH67</accession>
<evidence type="ECO:0000313" key="1">
    <source>
        <dbReference type="EMBL" id="JAH76568.1"/>
    </source>
</evidence>
<dbReference type="EMBL" id="GBXM01032009">
    <property type="protein sequence ID" value="JAH76568.1"/>
    <property type="molecule type" value="Transcribed_RNA"/>
</dbReference>
<name>A0A0E9VH67_ANGAN</name>
<protein>
    <submittedName>
        <fullName evidence="1">Uncharacterized protein</fullName>
    </submittedName>
</protein>
<proteinExistence type="predicted"/>